<gene>
    <name evidence="2" type="ORF">HW564_17655</name>
</gene>
<feature type="domain" description="YdhG-like" evidence="1">
    <location>
        <begin position="21"/>
        <end position="123"/>
    </location>
</feature>
<dbReference type="Pfam" id="PF08818">
    <property type="entry name" value="DUF1801"/>
    <property type="match status" value="1"/>
</dbReference>
<dbReference type="InterPro" id="IPR014922">
    <property type="entry name" value="YdhG-like"/>
</dbReference>
<dbReference type="EMBL" id="JABXIY010000049">
    <property type="protein sequence ID" value="NVK98757.1"/>
    <property type="molecule type" value="Genomic_DNA"/>
</dbReference>
<evidence type="ECO:0000259" key="1">
    <source>
        <dbReference type="Pfam" id="PF08818"/>
    </source>
</evidence>
<dbReference type="SUPFAM" id="SSF159888">
    <property type="entry name" value="YdhG-like"/>
    <property type="match status" value="1"/>
</dbReference>
<comment type="caution">
    <text evidence="2">The sequence shown here is derived from an EMBL/GenBank/DDBJ whole genome shotgun (WGS) entry which is preliminary data.</text>
</comment>
<proteinExistence type="predicted"/>
<protein>
    <submittedName>
        <fullName evidence="2">DUF1801 domain-containing protein</fullName>
    </submittedName>
</protein>
<evidence type="ECO:0000313" key="2">
    <source>
        <dbReference type="EMBL" id="NVK98757.1"/>
    </source>
</evidence>
<accession>A0A850LM73</accession>
<sequence length="130" mass="14669">MTEICDPKLAEAFAAFPAGPRAGLLKLRALILRSAAELPQAQPLQETLKWGQPAYLAPRGSTLRLGCPRQGGFALYVHCQSRLIPDYLEQFEGLDRIEGTRAILFRSADEIDPIRHGWLIRRALTYRVRR</sequence>
<reference evidence="2 3" key="1">
    <citation type="journal article" date="2020" name="Proc. Natl. Acad. Sci. U.S.A.">
        <title>Ecological drivers of bacterial community assembly in synthetic phycospheres.</title>
        <authorList>
            <person name="Fu H."/>
            <person name="Uchimiya M."/>
            <person name="Gore J."/>
            <person name="Moran M.A."/>
        </authorList>
    </citation>
    <scope>NUCLEOTIDE SEQUENCE [LARGE SCALE GENOMIC DNA]</scope>
    <source>
        <strain evidence="2">HF-Din03</strain>
    </source>
</reference>
<dbReference type="Proteomes" id="UP000565723">
    <property type="component" value="Unassembled WGS sequence"/>
</dbReference>
<evidence type="ECO:0000313" key="3">
    <source>
        <dbReference type="Proteomes" id="UP000565723"/>
    </source>
</evidence>
<dbReference type="OMA" id="TYNLASH"/>
<organism evidence="2 3">
    <name type="scientific">Ruegeria pomeroyi</name>
    <dbReference type="NCBI Taxonomy" id="89184"/>
    <lineage>
        <taxon>Bacteria</taxon>
        <taxon>Pseudomonadati</taxon>
        <taxon>Pseudomonadota</taxon>
        <taxon>Alphaproteobacteria</taxon>
        <taxon>Rhodobacterales</taxon>
        <taxon>Roseobacteraceae</taxon>
        <taxon>Ruegeria</taxon>
    </lineage>
</organism>
<name>A0A850LM73_9RHOB</name>
<dbReference type="RefSeq" id="WP_011049168.1">
    <property type="nucleotide sequence ID" value="NZ_CP076685.1"/>
</dbReference>
<dbReference type="AlphaFoldDB" id="A0A850LM73"/>